<dbReference type="AlphaFoldDB" id="A0A225D9M7"/>
<comment type="caution">
    <text evidence="1">The sequence shown here is derived from an EMBL/GenBank/DDBJ whole genome shotgun (WGS) entry which is preliminary data.</text>
</comment>
<evidence type="ECO:0000313" key="1">
    <source>
        <dbReference type="EMBL" id="OWK38310.1"/>
    </source>
</evidence>
<organism evidence="1 2">
    <name type="scientific">Fimbriiglobus ruber</name>
    <dbReference type="NCBI Taxonomy" id="1908690"/>
    <lineage>
        <taxon>Bacteria</taxon>
        <taxon>Pseudomonadati</taxon>
        <taxon>Planctomycetota</taxon>
        <taxon>Planctomycetia</taxon>
        <taxon>Gemmatales</taxon>
        <taxon>Gemmataceae</taxon>
        <taxon>Fimbriiglobus</taxon>
    </lineage>
</organism>
<protein>
    <submittedName>
        <fullName evidence="1">Uncharacterized protein</fullName>
    </submittedName>
</protein>
<proteinExistence type="predicted"/>
<gene>
    <name evidence="1" type="ORF">FRUB_07430</name>
</gene>
<accession>A0A225D9M7</accession>
<dbReference type="EMBL" id="NIDE01000014">
    <property type="protein sequence ID" value="OWK38310.1"/>
    <property type="molecule type" value="Genomic_DNA"/>
</dbReference>
<name>A0A225D9M7_9BACT</name>
<dbReference type="Proteomes" id="UP000214646">
    <property type="component" value="Unassembled WGS sequence"/>
</dbReference>
<sequence>MVTGFVTTVPEAVVTGFVTTVPEVVITGFGFAAYAGIWVGISTRPGIAVGIADGMPIGRGAYIPDVPQQEEVGAAYAGAA</sequence>
<evidence type="ECO:0000313" key="2">
    <source>
        <dbReference type="Proteomes" id="UP000214646"/>
    </source>
</evidence>
<reference evidence="2" key="1">
    <citation type="submission" date="2017-06" db="EMBL/GenBank/DDBJ databases">
        <title>Genome analysis of Fimbriiglobus ruber SP5, the first member of the order Planctomycetales with confirmed chitinolytic capability.</title>
        <authorList>
            <person name="Ravin N.V."/>
            <person name="Rakitin A.L."/>
            <person name="Ivanova A.A."/>
            <person name="Beletsky A.V."/>
            <person name="Kulichevskaya I.S."/>
            <person name="Mardanov A.V."/>
            <person name="Dedysh S.N."/>
        </authorList>
    </citation>
    <scope>NUCLEOTIDE SEQUENCE [LARGE SCALE GENOMIC DNA]</scope>
    <source>
        <strain evidence="2">SP5</strain>
    </source>
</reference>
<keyword evidence="2" id="KW-1185">Reference proteome</keyword>